<evidence type="ECO:0000313" key="2">
    <source>
        <dbReference type="EMBL" id="ASJ74634.1"/>
    </source>
</evidence>
<dbReference type="EMBL" id="CP018632">
    <property type="protein sequence ID" value="ASJ74634.1"/>
    <property type="molecule type" value="Genomic_DNA"/>
</dbReference>
<organism evidence="2 3">
    <name type="scientific">Granulosicoccus antarcticus IMCC3135</name>
    <dbReference type="NCBI Taxonomy" id="1192854"/>
    <lineage>
        <taxon>Bacteria</taxon>
        <taxon>Pseudomonadati</taxon>
        <taxon>Pseudomonadota</taxon>
        <taxon>Gammaproteobacteria</taxon>
        <taxon>Chromatiales</taxon>
        <taxon>Granulosicoccaceae</taxon>
        <taxon>Granulosicoccus</taxon>
    </lineage>
</organism>
<evidence type="ECO:0000313" key="3">
    <source>
        <dbReference type="Proteomes" id="UP000250079"/>
    </source>
</evidence>
<evidence type="ECO:0000256" key="1">
    <source>
        <dbReference type="SAM" id="MobiDB-lite"/>
    </source>
</evidence>
<gene>
    <name evidence="2" type="ORF">IMCC3135_22820</name>
</gene>
<sequence length="162" mass="17850">MHTSASIPASFDNHDCPVSRTRAKACDGRRFIDISEAELGALIQRIEDAITFNLALNPDDYRLLISALGTLATMQDQLSRDDLTLRKLRKLLGLINASEKLKNLKGGNAKDKDKPGADDKGAAEEDNGTPSPPRPGPSQNALLNPHQPHRWNQKMYVTHSTR</sequence>
<dbReference type="AlphaFoldDB" id="A0A2Z2P472"/>
<dbReference type="Proteomes" id="UP000250079">
    <property type="component" value="Chromosome"/>
</dbReference>
<keyword evidence="3" id="KW-1185">Reference proteome</keyword>
<protein>
    <submittedName>
        <fullName evidence="2">Uncharacterized protein</fullName>
    </submittedName>
</protein>
<accession>A0A2Z2P472</accession>
<feature type="region of interest" description="Disordered" evidence="1">
    <location>
        <begin position="102"/>
        <end position="162"/>
    </location>
</feature>
<reference evidence="2 3" key="1">
    <citation type="submission" date="2016-12" db="EMBL/GenBank/DDBJ databases">
        <authorList>
            <person name="Song W.-J."/>
            <person name="Kurnit D.M."/>
        </authorList>
    </citation>
    <scope>NUCLEOTIDE SEQUENCE [LARGE SCALE GENOMIC DNA]</scope>
    <source>
        <strain evidence="2 3">IMCC3135</strain>
    </source>
</reference>
<proteinExistence type="predicted"/>
<name>A0A2Z2P472_9GAMM</name>
<feature type="compositionally biased region" description="Basic and acidic residues" evidence="1">
    <location>
        <begin position="108"/>
        <end position="123"/>
    </location>
</feature>
<dbReference type="KEGG" id="gai:IMCC3135_22820"/>